<evidence type="ECO:0000256" key="1">
    <source>
        <dbReference type="SAM" id="SignalP"/>
    </source>
</evidence>
<gene>
    <name evidence="2" type="ORF">E5163_07800</name>
</gene>
<organism evidence="2 3">
    <name type="scientific">Marinicauda algicola</name>
    <dbReference type="NCBI Taxonomy" id="2029849"/>
    <lineage>
        <taxon>Bacteria</taxon>
        <taxon>Pseudomonadati</taxon>
        <taxon>Pseudomonadota</taxon>
        <taxon>Alphaproteobacteria</taxon>
        <taxon>Maricaulales</taxon>
        <taxon>Maricaulaceae</taxon>
        <taxon>Marinicauda</taxon>
    </lineage>
</organism>
<dbReference type="AlphaFoldDB" id="A0A4S2H0I1"/>
<dbReference type="OrthoDB" id="2479530at2"/>
<keyword evidence="1" id="KW-0732">Signal</keyword>
<dbReference type="EMBL" id="SRXW01000002">
    <property type="protein sequence ID" value="TGY89025.1"/>
    <property type="molecule type" value="Genomic_DNA"/>
</dbReference>
<evidence type="ECO:0000313" key="2">
    <source>
        <dbReference type="EMBL" id="TGY89025.1"/>
    </source>
</evidence>
<evidence type="ECO:0000313" key="3">
    <source>
        <dbReference type="Proteomes" id="UP000308054"/>
    </source>
</evidence>
<name>A0A4S2H0I1_9PROT</name>
<keyword evidence="3" id="KW-1185">Reference proteome</keyword>
<accession>A0A4S2H0I1</accession>
<proteinExistence type="predicted"/>
<sequence>MIRSTLSALALSASALAIAPGALAAPACPAEIVSPSSGATVSATPTIQATADNRSDCDPNVKDVRLEIVEADSGNTVYEHSYTRGEGLLTGRTWSTGMLLLDHQIPSGELSAGETYRAEVYYDKPTPFAFDNYAGVAGTTTFTVRGGGSGDGQTGVPPQPGDHTIVISGSGGGTGYTIFGGGRLEQVDGRLAGRRVSEQGNDEVDDDIARGAVGGGSDGFIVRGDLPSIVLDDPGGAVIEVDGETFIQIVIDSQTVSGGSDYTLSGGGRLEQIDGHLMGIAVSAHGNDQVRDNRADGSVGEGSDGYRVYGAMPQISLADPANAVVWVNGEPR</sequence>
<reference evidence="2 3" key="1">
    <citation type="journal article" date="2017" name="Int. J. Syst. Evol. Microbiol.">
        <title>Marinicauda algicola sp. nov., isolated from a marine red alga Rhodosorus marinus.</title>
        <authorList>
            <person name="Jeong S.E."/>
            <person name="Jeon S.H."/>
            <person name="Chun B.H."/>
            <person name="Kim D.W."/>
            <person name="Jeon C.O."/>
        </authorList>
    </citation>
    <scope>NUCLEOTIDE SEQUENCE [LARGE SCALE GENOMIC DNA]</scope>
    <source>
        <strain evidence="2 3">JCM 31718</strain>
    </source>
</reference>
<feature type="chain" id="PRO_5020678682" evidence="1">
    <location>
        <begin position="25"/>
        <end position="332"/>
    </location>
</feature>
<comment type="caution">
    <text evidence="2">The sequence shown here is derived from an EMBL/GenBank/DDBJ whole genome shotgun (WGS) entry which is preliminary data.</text>
</comment>
<dbReference type="RefSeq" id="WP_135995563.1">
    <property type="nucleotide sequence ID" value="NZ_CP071057.1"/>
</dbReference>
<dbReference type="Proteomes" id="UP000308054">
    <property type="component" value="Unassembled WGS sequence"/>
</dbReference>
<protein>
    <submittedName>
        <fullName evidence="2">Uncharacterized protein</fullName>
    </submittedName>
</protein>
<feature type="signal peptide" evidence="1">
    <location>
        <begin position="1"/>
        <end position="24"/>
    </location>
</feature>